<reference evidence="2" key="1">
    <citation type="submission" date="2023-01" db="EMBL/GenBank/DDBJ databases">
        <title>Genome assembly of the deep-sea coral Lophelia pertusa.</title>
        <authorList>
            <person name="Herrera S."/>
            <person name="Cordes E."/>
        </authorList>
    </citation>
    <scope>NUCLEOTIDE SEQUENCE</scope>
    <source>
        <strain evidence="2">USNM1676648</strain>
        <tissue evidence="2">Polyp</tissue>
    </source>
</reference>
<keyword evidence="3" id="KW-1185">Reference proteome</keyword>
<proteinExistence type="predicted"/>
<gene>
    <name evidence="2" type="primary">SYNE2_2</name>
    <name evidence="2" type="ORF">OS493_026061</name>
</gene>
<feature type="coiled-coil region" evidence="1">
    <location>
        <begin position="11"/>
        <end position="38"/>
    </location>
</feature>
<evidence type="ECO:0000313" key="2">
    <source>
        <dbReference type="EMBL" id="KAJ7327786.1"/>
    </source>
</evidence>
<keyword evidence="1" id="KW-0175">Coiled coil</keyword>
<dbReference type="Proteomes" id="UP001163046">
    <property type="component" value="Unassembled WGS sequence"/>
</dbReference>
<dbReference type="SUPFAM" id="SSF46966">
    <property type="entry name" value="Spectrin repeat"/>
    <property type="match status" value="1"/>
</dbReference>
<evidence type="ECO:0000313" key="3">
    <source>
        <dbReference type="Proteomes" id="UP001163046"/>
    </source>
</evidence>
<name>A0A9X0CDS6_9CNID</name>
<dbReference type="EMBL" id="MU827799">
    <property type="protein sequence ID" value="KAJ7327786.1"/>
    <property type="molecule type" value="Genomic_DNA"/>
</dbReference>
<protein>
    <submittedName>
        <fullName evidence="2">Nesprin-2</fullName>
    </submittedName>
</protein>
<sequence>MTDTLFFLVFPQALEDELESQKAELDDLKEDMLKKNLDITSVEKTLAEAGVKLEEAIAPAPEMDVELEFVVEQFSGYIVAVQEWGAWFGPALATLERCKETYKNRSSLEDMNDQLQVLLDEMDKNDQLIGEVYNKGDVLLQVISGQSKATVESELNQLEENWAEFCQDTLSIKGVIEETIQMWNDFEENRDKTGRVARGAGARSHRSIHCTSEP</sequence>
<evidence type="ECO:0000256" key="1">
    <source>
        <dbReference type="SAM" id="Coils"/>
    </source>
</evidence>
<accession>A0A9X0CDS6</accession>
<comment type="caution">
    <text evidence="2">The sequence shown here is derived from an EMBL/GenBank/DDBJ whole genome shotgun (WGS) entry which is preliminary data.</text>
</comment>
<dbReference type="AlphaFoldDB" id="A0A9X0CDS6"/>
<dbReference type="OrthoDB" id="5967761at2759"/>
<organism evidence="2 3">
    <name type="scientific">Desmophyllum pertusum</name>
    <dbReference type="NCBI Taxonomy" id="174260"/>
    <lineage>
        <taxon>Eukaryota</taxon>
        <taxon>Metazoa</taxon>
        <taxon>Cnidaria</taxon>
        <taxon>Anthozoa</taxon>
        <taxon>Hexacorallia</taxon>
        <taxon>Scleractinia</taxon>
        <taxon>Caryophylliina</taxon>
        <taxon>Caryophylliidae</taxon>
        <taxon>Desmophyllum</taxon>
    </lineage>
</organism>
<dbReference type="Gene3D" id="1.20.58.60">
    <property type="match status" value="1"/>
</dbReference>